<dbReference type="OrthoDB" id="9776868at2"/>
<dbReference type="NCBIfam" id="NF001311">
    <property type="entry name" value="PRK00258.1-3"/>
    <property type="match status" value="1"/>
</dbReference>
<evidence type="ECO:0000313" key="5">
    <source>
        <dbReference type="EMBL" id="QAY62721.1"/>
    </source>
</evidence>
<feature type="domain" description="SDH C-terminal" evidence="4">
    <location>
        <begin position="250"/>
        <end position="279"/>
    </location>
</feature>
<dbReference type="PANTHER" id="PTHR21089">
    <property type="entry name" value="SHIKIMATE DEHYDROGENASE"/>
    <property type="match status" value="1"/>
</dbReference>
<dbReference type="InterPro" id="IPR046346">
    <property type="entry name" value="Aminoacid_DH-like_N_sf"/>
</dbReference>
<dbReference type="EMBL" id="CP035495">
    <property type="protein sequence ID" value="QAY62721.1"/>
    <property type="molecule type" value="Genomic_DNA"/>
</dbReference>
<keyword evidence="2" id="KW-0028">Amino-acid biosynthesis</keyword>
<reference evidence="5 6" key="1">
    <citation type="submission" date="2019-01" db="EMBL/GenBank/DDBJ databases">
        <title>Genome sequencing of strain 2JSPR-7.</title>
        <authorList>
            <person name="Heo J."/>
            <person name="Kim S.-J."/>
            <person name="Kim J.-S."/>
            <person name="Hong S.-B."/>
            <person name="Kwon S.-W."/>
        </authorList>
    </citation>
    <scope>NUCLEOTIDE SEQUENCE [LARGE SCALE GENOMIC DNA]</scope>
    <source>
        <strain evidence="5 6">2JSPR-7</strain>
    </source>
</reference>
<keyword evidence="2" id="KW-0057">Aromatic amino acid biosynthesis</keyword>
<dbReference type="SUPFAM" id="SSF53223">
    <property type="entry name" value="Aminoacid dehydrogenase-like, N-terminal domain"/>
    <property type="match status" value="1"/>
</dbReference>
<dbReference type="Pfam" id="PF18317">
    <property type="entry name" value="SDH_C"/>
    <property type="match status" value="1"/>
</dbReference>
<evidence type="ECO:0000256" key="2">
    <source>
        <dbReference type="ARBA" id="ARBA00023141"/>
    </source>
</evidence>
<dbReference type="InterPro" id="IPR041121">
    <property type="entry name" value="SDH_C"/>
</dbReference>
<dbReference type="InterPro" id="IPR013708">
    <property type="entry name" value="Shikimate_DH-bd_N"/>
</dbReference>
<dbReference type="GO" id="GO:0005829">
    <property type="term" value="C:cytosol"/>
    <property type="evidence" value="ECO:0007669"/>
    <property type="project" value="TreeGrafter"/>
</dbReference>
<keyword evidence="6" id="KW-1185">Reference proteome</keyword>
<dbReference type="InterPro" id="IPR036291">
    <property type="entry name" value="NAD(P)-bd_dom_sf"/>
</dbReference>
<comment type="pathway">
    <text evidence="1">Metabolic intermediate biosynthesis; chorismate biosynthesis; chorismate from D-erythrose 4-phosphate and phosphoenolpyruvate: step 4/7.</text>
</comment>
<dbReference type="GO" id="GO:0004764">
    <property type="term" value="F:shikimate 3-dehydrogenase (NADP+) activity"/>
    <property type="evidence" value="ECO:0007669"/>
    <property type="project" value="UniProtKB-EC"/>
</dbReference>
<dbReference type="RefSeq" id="WP_129203127.1">
    <property type="nucleotide sequence ID" value="NZ_CP035495.1"/>
</dbReference>
<dbReference type="Proteomes" id="UP000291758">
    <property type="component" value="Chromosome"/>
</dbReference>
<dbReference type="SUPFAM" id="SSF51735">
    <property type="entry name" value="NAD(P)-binding Rossmann-fold domains"/>
    <property type="match status" value="1"/>
</dbReference>
<dbReference type="Gene3D" id="3.40.50.720">
    <property type="entry name" value="NAD(P)-binding Rossmann-like Domain"/>
    <property type="match status" value="1"/>
</dbReference>
<dbReference type="Gene3D" id="3.40.50.10860">
    <property type="entry name" value="Leucine Dehydrogenase, chain A, domain 1"/>
    <property type="match status" value="1"/>
</dbReference>
<dbReference type="KEGG" id="xyl:ET495_04995"/>
<protein>
    <submittedName>
        <fullName evidence="5">Shikimate dehydrogenase</fullName>
        <ecNumber evidence="5">1.1.1.25</ecNumber>
    </submittedName>
</protein>
<dbReference type="Pfam" id="PF08501">
    <property type="entry name" value="Shikimate_dh_N"/>
    <property type="match status" value="1"/>
</dbReference>
<evidence type="ECO:0000313" key="6">
    <source>
        <dbReference type="Proteomes" id="UP000291758"/>
    </source>
</evidence>
<dbReference type="InterPro" id="IPR022893">
    <property type="entry name" value="Shikimate_DH_fam"/>
</dbReference>
<proteinExistence type="predicted"/>
<dbReference type="GO" id="GO:0009073">
    <property type="term" value="P:aromatic amino acid family biosynthetic process"/>
    <property type="evidence" value="ECO:0007669"/>
    <property type="project" value="UniProtKB-KW"/>
</dbReference>
<feature type="domain" description="Shikimate dehydrogenase substrate binding N-terminal" evidence="3">
    <location>
        <begin position="10"/>
        <end position="92"/>
    </location>
</feature>
<accession>A0A4V0YE24</accession>
<organism evidence="5 6">
    <name type="scientific">Xylanimonas allomyrinae</name>
    <dbReference type="NCBI Taxonomy" id="2509459"/>
    <lineage>
        <taxon>Bacteria</taxon>
        <taxon>Bacillati</taxon>
        <taxon>Actinomycetota</taxon>
        <taxon>Actinomycetes</taxon>
        <taxon>Micrococcales</taxon>
        <taxon>Promicromonosporaceae</taxon>
        <taxon>Xylanimonas</taxon>
    </lineage>
</organism>
<evidence type="ECO:0000256" key="1">
    <source>
        <dbReference type="ARBA" id="ARBA00004871"/>
    </source>
</evidence>
<dbReference type="EC" id="1.1.1.25" evidence="5"/>
<dbReference type="AlphaFoldDB" id="A0A4V0YE24"/>
<dbReference type="GO" id="GO:0009423">
    <property type="term" value="P:chorismate biosynthetic process"/>
    <property type="evidence" value="ECO:0007669"/>
    <property type="project" value="TreeGrafter"/>
</dbReference>
<dbReference type="GO" id="GO:0019632">
    <property type="term" value="P:shikimate metabolic process"/>
    <property type="evidence" value="ECO:0007669"/>
    <property type="project" value="TreeGrafter"/>
</dbReference>
<dbReference type="GO" id="GO:0050661">
    <property type="term" value="F:NADP binding"/>
    <property type="evidence" value="ECO:0007669"/>
    <property type="project" value="TreeGrafter"/>
</dbReference>
<evidence type="ECO:0000259" key="3">
    <source>
        <dbReference type="Pfam" id="PF08501"/>
    </source>
</evidence>
<gene>
    <name evidence="5" type="ORF">ET495_04995</name>
</gene>
<keyword evidence="5" id="KW-0560">Oxidoreductase</keyword>
<dbReference type="PANTHER" id="PTHR21089:SF1">
    <property type="entry name" value="BIFUNCTIONAL 3-DEHYDROQUINATE DEHYDRATASE_SHIKIMATE DEHYDROGENASE, CHLOROPLASTIC"/>
    <property type="match status" value="1"/>
</dbReference>
<sequence>MPNVTRRAAVLGHPIAHSLSPVLHTAAYDALGLEGWQYSALDTTSETLRDVVGDLDLGWAGLSLTMPLKQAVIPMLDDIDPVAAATGAVNTVVVRPSSCGIALGGYNTDVHGLVHALREGLAGRAVERAVVLGAGATAASAVAALLQLGCVAPRVLARSIARTATLHEAAQRLGASPRFEVLDAVAALGALRQADVVISTLPAHAADPVAATLRGRAGTVAGVLLDVVYDPRPTALARAWGELGGVVVGGERMLLHQAAEQVRLMTGRNAPLAAMDATLSEALGYRPGPVS</sequence>
<evidence type="ECO:0000259" key="4">
    <source>
        <dbReference type="Pfam" id="PF18317"/>
    </source>
</evidence>
<name>A0A4V0YE24_9MICO</name>